<dbReference type="RefSeq" id="WP_044237756.1">
    <property type="nucleotide sequence ID" value="NZ_ASRX01000010.1"/>
</dbReference>
<organism evidence="2 3">
    <name type="scientific">Chondromyces apiculatus DSM 436</name>
    <dbReference type="NCBI Taxonomy" id="1192034"/>
    <lineage>
        <taxon>Bacteria</taxon>
        <taxon>Pseudomonadati</taxon>
        <taxon>Myxococcota</taxon>
        <taxon>Polyangia</taxon>
        <taxon>Polyangiales</taxon>
        <taxon>Polyangiaceae</taxon>
        <taxon>Chondromyces</taxon>
    </lineage>
</organism>
<dbReference type="Proteomes" id="UP000019678">
    <property type="component" value="Unassembled WGS sequence"/>
</dbReference>
<reference evidence="2 3" key="1">
    <citation type="submission" date="2013-05" db="EMBL/GenBank/DDBJ databases">
        <title>Genome assembly of Chondromyces apiculatus DSM 436.</title>
        <authorList>
            <person name="Sharma G."/>
            <person name="Khatri I."/>
            <person name="Kaur C."/>
            <person name="Mayilraj S."/>
            <person name="Subramanian S."/>
        </authorList>
    </citation>
    <scope>NUCLEOTIDE SEQUENCE [LARGE SCALE GENOMIC DNA]</scope>
    <source>
        <strain evidence="2 3">DSM 436</strain>
    </source>
</reference>
<dbReference type="SUPFAM" id="SSF52540">
    <property type="entry name" value="P-loop containing nucleoside triphosphate hydrolases"/>
    <property type="match status" value="1"/>
</dbReference>
<dbReference type="GO" id="GO:0005524">
    <property type="term" value="F:ATP binding"/>
    <property type="evidence" value="ECO:0007669"/>
    <property type="project" value="InterPro"/>
</dbReference>
<dbReference type="Pfam" id="PF13304">
    <property type="entry name" value="AAA_21"/>
    <property type="match status" value="1"/>
</dbReference>
<feature type="domain" description="ATPase AAA-type core" evidence="1">
    <location>
        <begin position="23"/>
        <end position="327"/>
    </location>
</feature>
<sequence length="373" mass="42505">MLKRIYADNYKCLVNFEFHPRSVNLLVGGNGSGKSCVFQVLEAVQDIVVFGEAVEERIPAASLTRWDSRDTQRFEIDVEIDEGMYRYVLEVEQNRKISTASIQREHVDFNGTTLFKYEARQVHLYNDQGKLGTSFPADPRRSFLGILDERPENQRLMRFKNIIASFWVFRLNPARMTAVSKKEAHWLERDGSNLAYWYRNASSEDPEAIGTLNQDMREIFEDLQSFRFVPTAGSAKELVATFASGQGQQGKSYNLSFDELSSGQREIFALYAILRLAARRASVLCFDEPDNFISLREVQPWLGKLSEVVEETRSQLLIISHHPEVIDYLAPGDAFKFERPSGDVARVRPLQIDLDAGLKASEAIARGWDEGQT</sequence>
<dbReference type="STRING" id="1192034.CAP_0195"/>
<name>A0A017TEV2_9BACT</name>
<dbReference type="OrthoDB" id="127554at2"/>
<evidence type="ECO:0000313" key="2">
    <source>
        <dbReference type="EMBL" id="EYF07442.1"/>
    </source>
</evidence>
<dbReference type="InterPro" id="IPR027417">
    <property type="entry name" value="P-loop_NTPase"/>
</dbReference>
<comment type="caution">
    <text evidence="2">The sequence shown here is derived from an EMBL/GenBank/DDBJ whole genome shotgun (WGS) entry which is preliminary data.</text>
</comment>
<accession>A0A017TEV2</accession>
<dbReference type="eggNOG" id="COG4637">
    <property type="taxonomic scope" value="Bacteria"/>
</dbReference>
<proteinExistence type="predicted"/>
<dbReference type="PANTHER" id="PTHR40396:SF1">
    <property type="entry name" value="ATPASE AAA-TYPE CORE DOMAIN-CONTAINING PROTEIN"/>
    <property type="match status" value="1"/>
</dbReference>
<evidence type="ECO:0000259" key="1">
    <source>
        <dbReference type="Pfam" id="PF13304"/>
    </source>
</evidence>
<dbReference type="InterPro" id="IPR003959">
    <property type="entry name" value="ATPase_AAA_core"/>
</dbReference>
<evidence type="ECO:0000313" key="3">
    <source>
        <dbReference type="Proteomes" id="UP000019678"/>
    </source>
</evidence>
<dbReference type="GO" id="GO:0016887">
    <property type="term" value="F:ATP hydrolysis activity"/>
    <property type="evidence" value="ECO:0007669"/>
    <property type="project" value="InterPro"/>
</dbReference>
<dbReference type="Gene3D" id="3.40.50.300">
    <property type="entry name" value="P-loop containing nucleotide triphosphate hydrolases"/>
    <property type="match status" value="1"/>
</dbReference>
<protein>
    <recommendedName>
        <fullName evidence="1">ATPase AAA-type core domain-containing protein</fullName>
    </recommendedName>
</protein>
<dbReference type="EMBL" id="ASRX01000010">
    <property type="protein sequence ID" value="EYF07442.1"/>
    <property type="molecule type" value="Genomic_DNA"/>
</dbReference>
<dbReference type="AlphaFoldDB" id="A0A017TEV2"/>
<dbReference type="PANTHER" id="PTHR40396">
    <property type="entry name" value="ATPASE-LIKE PROTEIN"/>
    <property type="match status" value="1"/>
</dbReference>
<keyword evidence="3" id="KW-1185">Reference proteome</keyword>
<gene>
    <name evidence="2" type="ORF">CAP_0195</name>
</gene>